<dbReference type="Gene3D" id="1.10.3720.10">
    <property type="entry name" value="MetI-like"/>
    <property type="match status" value="1"/>
</dbReference>
<name>A0A919T602_9ACTN</name>
<dbReference type="PANTHER" id="PTHR43386">
    <property type="entry name" value="OLIGOPEPTIDE TRANSPORT SYSTEM PERMEASE PROTEIN APPC"/>
    <property type="match status" value="1"/>
</dbReference>
<feature type="domain" description="ABC transmembrane type-1" evidence="8">
    <location>
        <begin position="91"/>
        <end position="282"/>
    </location>
</feature>
<dbReference type="Pfam" id="PF00528">
    <property type="entry name" value="BPD_transp_1"/>
    <property type="match status" value="1"/>
</dbReference>
<evidence type="ECO:0000256" key="7">
    <source>
        <dbReference type="RuleBase" id="RU363032"/>
    </source>
</evidence>
<dbReference type="SUPFAM" id="SSF161098">
    <property type="entry name" value="MetI-like"/>
    <property type="match status" value="1"/>
</dbReference>
<dbReference type="PROSITE" id="PS50928">
    <property type="entry name" value="ABC_TM1"/>
    <property type="match status" value="1"/>
</dbReference>
<keyword evidence="4 7" id="KW-0812">Transmembrane</keyword>
<comment type="subcellular location">
    <subcellularLocation>
        <location evidence="1 7">Cell membrane</location>
        <topology evidence="1 7">Multi-pass membrane protein</topology>
    </subcellularLocation>
</comment>
<evidence type="ECO:0000256" key="5">
    <source>
        <dbReference type="ARBA" id="ARBA00022989"/>
    </source>
</evidence>
<keyword evidence="5 7" id="KW-1133">Transmembrane helix</keyword>
<dbReference type="Proteomes" id="UP000677082">
    <property type="component" value="Unassembled WGS sequence"/>
</dbReference>
<dbReference type="InterPro" id="IPR025966">
    <property type="entry name" value="OppC_N"/>
</dbReference>
<reference evidence="9 10" key="1">
    <citation type="submission" date="2021-03" db="EMBL/GenBank/DDBJ databases">
        <title>Whole genome shotgun sequence of Actinoplanes toevensis NBRC 105298.</title>
        <authorList>
            <person name="Komaki H."/>
            <person name="Tamura T."/>
        </authorList>
    </citation>
    <scope>NUCLEOTIDE SEQUENCE [LARGE SCALE GENOMIC DNA]</scope>
    <source>
        <strain evidence="9 10">NBRC 105298</strain>
    </source>
</reference>
<dbReference type="GO" id="GO:0005886">
    <property type="term" value="C:plasma membrane"/>
    <property type="evidence" value="ECO:0007669"/>
    <property type="project" value="UniProtKB-SubCell"/>
</dbReference>
<evidence type="ECO:0000256" key="4">
    <source>
        <dbReference type="ARBA" id="ARBA00022692"/>
    </source>
</evidence>
<dbReference type="PANTHER" id="PTHR43386:SF1">
    <property type="entry name" value="D,D-DIPEPTIDE TRANSPORT SYSTEM PERMEASE PROTEIN DDPC-RELATED"/>
    <property type="match status" value="1"/>
</dbReference>
<feature type="transmembrane region" description="Helical" evidence="7">
    <location>
        <begin position="262"/>
        <end position="282"/>
    </location>
</feature>
<evidence type="ECO:0000313" key="9">
    <source>
        <dbReference type="EMBL" id="GIM89670.1"/>
    </source>
</evidence>
<evidence type="ECO:0000256" key="3">
    <source>
        <dbReference type="ARBA" id="ARBA00022475"/>
    </source>
</evidence>
<dbReference type="CDD" id="cd06261">
    <property type="entry name" value="TM_PBP2"/>
    <property type="match status" value="1"/>
</dbReference>
<dbReference type="EMBL" id="BOQN01000017">
    <property type="protein sequence ID" value="GIM89670.1"/>
    <property type="molecule type" value="Genomic_DNA"/>
</dbReference>
<feature type="transmembrane region" description="Helical" evidence="7">
    <location>
        <begin position="210"/>
        <end position="242"/>
    </location>
</feature>
<dbReference type="AlphaFoldDB" id="A0A919T602"/>
<feature type="transmembrane region" description="Helical" evidence="7">
    <location>
        <begin position="97"/>
        <end position="118"/>
    </location>
</feature>
<evidence type="ECO:0000259" key="8">
    <source>
        <dbReference type="PROSITE" id="PS50928"/>
    </source>
</evidence>
<evidence type="ECO:0000256" key="2">
    <source>
        <dbReference type="ARBA" id="ARBA00022448"/>
    </source>
</evidence>
<evidence type="ECO:0000313" key="10">
    <source>
        <dbReference type="Proteomes" id="UP000677082"/>
    </source>
</evidence>
<evidence type="ECO:0000256" key="6">
    <source>
        <dbReference type="ARBA" id="ARBA00023136"/>
    </source>
</evidence>
<keyword evidence="2 7" id="KW-0813">Transport</keyword>
<sequence length="298" mass="32338">MTSTLPVTPPSVVRERTQSEMVLRRFRRHRAAVTSLILFLLVVLFAYVGPLLWTYTFTDITDDLSQPPSLTHPFGTDLIGHDTMAQVMRGTQQSLKIALAIALIGTVLGSLWGAIAGLYRGRWDFLMMRIVDVILTLPTIAVAAAVAAQGVGGSQWWSIAIILGALTWPYVSRVVRGVVLSLREQEFIEAARALGAGNARIILRHLLPNALGAITVTATLTIATGILGEAALSFLGVGVQAPDTSLGLLVSINRDAVNTRPWLFYFPGLFIILIALTINFIGDGLRDAFDPKQTRVRP</sequence>
<comment type="similarity">
    <text evidence="7">Belongs to the binding-protein-dependent transport system permease family.</text>
</comment>
<feature type="transmembrane region" description="Helical" evidence="7">
    <location>
        <begin position="31"/>
        <end position="53"/>
    </location>
</feature>
<dbReference type="InterPro" id="IPR035906">
    <property type="entry name" value="MetI-like_sf"/>
</dbReference>
<feature type="transmembrane region" description="Helical" evidence="7">
    <location>
        <begin position="130"/>
        <end position="150"/>
    </location>
</feature>
<feature type="transmembrane region" description="Helical" evidence="7">
    <location>
        <begin position="156"/>
        <end position="175"/>
    </location>
</feature>
<evidence type="ECO:0000256" key="1">
    <source>
        <dbReference type="ARBA" id="ARBA00004651"/>
    </source>
</evidence>
<dbReference type="InterPro" id="IPR000515">
    <property type="entry name" value="MetI-like"/>
</dbReference>
<organism evidence="9 10">
    <name type="scientific">Paractinoplanes toevensis</name>
    <dbReference type="NCBI Taxonomy" id="571911"/>
    <lineage>
        <taxon>Bacteria</taxon>
        <taxon>Bacillati</taxon>
        <taxon>Actinomycetota</taxon>
        <taxon>Actinomycetes</taxon>
        <taxon>Micromonosporales</taxon>
        <taxon>Micromonosporaceae</taxon>
        <taxon>Paractinoplanes</taxon>
    </lineage>
</organism>
<keyword evidence="10" id="KW-1185">Reference proteome</keyword>
<proteinExistence type="inferred from homology"/>
<dbReference type="InterPro" id="IPR050366">
    <property type="entry name" value="BP-dependent_transpt_permease"/>
</dbReference>
<accession>A0A919T602</accession>
<protein>
    <submittedName>
        <fullName evidence="9">ABC transporter permease</fullName>
    </submittedName>
</protein>
<dbReference type="GO" id="GO:0055085">
    <property type="term" value="P:transmembrane transport"/>
    <property type="evidence" value="ECO:0007669"/>
    <property type="project" value="InterPro"/>
</dbReference>
<comment type="caution">
    <text evidence="9">The sequence shown here is derived from an EMBL/GenBank/DDBJ whole genome shotgun (WGS) entry which is preliminary data.</text>
</comment>
<dbReference type="RefSeq" id="WP_213005630.1">
    <property type="nucleotide sequence ID" value="NZ_BOQN01000017.1"/>
</dbReference>
<keyword evidence="3" id="KW-1003">Cell membrane</keyword>
<gene>
    <name evidence="9" type="ORF">Ato02nite_014630</name>
</gene>
<dbReference type="Pfam" id="PF12911">
    <property type="entry name" value="OppC_N"/>
    <property type="match status" value="1"/>
</dbReference>
<keyword evidence="6 7" id="KW-0472">Membrane</keyword>